<name>A0AAU7CSN7_9BACT</name>
<sequence length="486" mass="53480">MATNPQGDRPVSFVSRRQMLKASASGFGYLAFAGLAHDAAAQESARRSRGANLSAKAPHFPARAKRIIFLCMNGGPSHVDTFDYKPKLNKQSGETTSIGRDRGKAKLLGSPFKFAQHGESGLWISEVFPQLAKQADDLCLIRSMHTDLPNHSQAFTQMHTGSFQFVRPSVGAWSLYGLGSENANLPGFVTLNPPTDNGGVRNYGSAFLPATCQGTKMGGNQIPGFYAAILGKDEEPGPPMKNIINKELPRDLQRAQIDLIRNLNQSKLQRDAYHPEIEGAIESFELAFRMQDEVPDLLDMRSEPESIRKLYGVGSGLPTDRFARQCIMARRLSEAGVRFVEITAPVAWDHHFLIQDALPKSAAATDQPIAALLTDLKQRGLLEETLVIWAGEFGRTPYGQSTFGRDHNNKGYTLWMAGGGVKGGLAYGETDEYGYEAVVNPVHVHDWHATILHLLGLDHKQLTFNYGGRDFRLTDVYGNVVKEILL</sequence>
<reference evidence="1" key="1">
    <citation type="submission" date="2024-05" db="EMBL/GenBank/DDBJ databases">
        <title>Planctomycetes of the genus Singulisphaera possess chitinolytic capabilities.</title>
        <authorList>
            <person name="Ivanova A."/>
        </authorList>
    </citation>
    <scope>NUCLEOTIDE SEQUENCE</scope>
    <source>
        <strain evidence="1">Ch08T</strain>
        <plasmid evidence="1">pSnCh</plasmid>
    </source>
</reference>
<evidence type="ECO:0000313" key="1">
    <source>
        <dbReference type="EMBL" id="XBH08479.1"/>
    </source>
</evidence>
<dbReference type="Pfam" id="PF07394">
    <property type="entry name" value="DUF1501"/>
    <property type="match status" value="1"/>
</dbReference>
<dbReference type="AlphaFoldDB" id="A0AAU7CSN7"/>
<proteinExistence type="predicted"/>
<protein>
    <submittedName>
        <fullName evidence="1">DUF1501 domain-containing protein</fullName>
    </submittedName>
</protein>
<organism evidence="1">
    <name type="scientific">Singulisphaera sp. Ch08</name>
    <dbReference type="NCBI Taxonomy" id="3120278"/>
    <lineage>
        <taxon>Bacteria</taxon>
        <taxon>Pseudomonadati</taxon>
        <taxon>Planctomycetota</taxon>
        <taxon>Planctomycetia</taxon>
        <taxon>Isosphaerales</taxon>
        <taxon>Isosphaeraceae</taxon>
        <taxon>Singulisphaera</taxon>
    </lineage>
</organism>
<dbReference type="PROSITE" id="PS51318">
    <property type="entry name" value="TAT"/>
    <property type="match status" value="1"/>
</dbReference>
<dbReference type="Gene3D" id="3.40.720.10">
    <property type="entry name" value="Alkaline Phosphatase, subunit A"/>
    <property type="match status" value="1"/>
</dbReference>
<dbReference type="RefSeq" id="WP_406701350.1">
    <property type="nucleotide sequence ID" value="NZ_CP155448.1"/>
</dbReference>
<dbReference type="PANTHER" id="PTHR43737">
    <property type="entry name" value="BLL7424 PROTEIN"/>
    <property type="match status" value="1"/>
</dbReference>
<geneLocation type="plasmid" evidence="1">
    <name>pSnCh</name>
</geneLocation>
<dbReference type="InterPro" id="IPR010869">
    <property type="entry name" value="DUF1501"/>
</dbReference>
<accession>A0AAU7CSN7</accession>
<gene>
    <name evidence="1" type="ORF">V5E97_40135</name>
</gene>
<keyword evidence="1" id="KW-0614">Plasmid</keyword>
<dbReference type="SUPFAM" id="SSF53649">
    <property type="entry name" value="Alkaline phosphatase-like"/>
    <property type="match status" value="1"/>
</dbReference>
<dbReference type="EMBL" id="CP155448">
    <property type="protein sequence ID" value="XBH08479.1"/>
    <property type="molecule type" value="Genomic_DNA"/>
</dbReference>
<dbReference type="PANTHER" id="PTHR43737:SF1">
    <property type="entry name" value="DUF1501 DOMAIN-CONTAINING PROTEIN"/>
    <property type="match status" value="1"/>
</dbReference>
<dbReference type="InterPro" id="IPR017850">
    <property type="entry name" value="Alkaline_phosphatase_core_sf"/>
</dbReference>
<dbReference type="InterPro" id="IPR006311">
    <property type="entry name" value="TAT_signal"/>
</dbReference>